<feature type="site" description="Interaction with substrate tRNA" evidence="10">
    <location>
        <position position="135"/>
    </location>
</feature>
<dbReference type="GO" id="GO:0005524">
    <property type="term" value="F:ATP binding"/>
    <property type="evidence" value="ECO:0007669"/>
    <property type="project" value="UniProtKB-UniRule"/>
</dbReference>
<dbReference type="EC" id="2.5.1.75" evidence="10"/>
<feature type="region of interest" description="Interaction with substrate tRNA" evidence="10">
    <location>
        <begin position="46"/>
        <end position="49"/>
    </location>
</feature>
<comment type="caution">
    <text evidence="14">The sequence shown here is derived from an EMBL/GenBank/DDBJ whole genome shotgun (WGS) entry which is preliminary data.</text>
</comment>
<evidence type="ECO:0000256" key="3">
    <source>
        <dbReference type="ARBA" id="ARBA00005842"/>
    </source>
</evidence>
<keyword evidence="8 10" id="KW-0460">Magnesium</keyword>
<dbReference type="SUPFAM" id="SSF52540">
    <property type="entry name" value="P-loop containing nucleoside triphosphate hydrolases"/>
    <property type="match status" value="2"/>
</dbReference>
<evidence type="ECO:0000256" key="9">
    <source>
        <dbReference type="ARBA" id="ARBA00049563"/>
    </source>
</evidence>
<evidence type="ECO:0000313" key="14">
    <source>
        <dbReference type="EMBL" id="KIE63826.1"/>
    </source>
</evidence>
<reference evidence="14 15" key="1">
    <citation type="journal article" date="2014" name="G3 (Bethesda)">
        <title>Genome sequence of Candidatus Riesia pediculischaeffi, endosymbiont of chimpanzee lice, and genomic comparison of recently acquired endosymbionts from human and chimpanzee lice.</title>
        <authorList>
            <person name="Boyd B.M."/>
            <person name="Allen J.M."/>
            <person name="de Crecy-Lagard V."/>
            <person name="Reed D.L."/>
        </authorList>
    </citation>
    <scope>NUCLEOTIDE SEQUENCE [LARGE SCALE GENOMIC DNA]</scope>
    <source>
        <strain evidence="14 15">PTSU</strain>
    </source>
</reference>
<evidence type="ECO:0000256" key="2">
    <source>
        <dbReference type="ARBA" id="ARBA00003213"/>
    </source>
</evidence>
<keyword evidence="5 10" id="KW-0819">tRNA processing</keyword>
<keyword evidence="6 10" id="KW-0547">Nucleotide-binding</keyword>
<organism evidence="14 15">
    <name type="scientific">Candidatus Riesia pediculischaeffi PTSU</name>
    <dbReference type="NCBI Taxonomy" id="1401651"/>
    <lineage>
        <taxon>Bacteria</taxon>
        <taxon>Pseudomonadati</taxon>
        <taxon>Pseudomonadota</taxon>
        <taxon>Gammaproteobacteria</taxon>
        <taxon>Enterobacterales</taxon>
        <taxon>Enterobacteriaceae</taxon>
        <taxon>Candidatus Riesia</taxon>
    </lineage>
</organism>
<dbReference type="EMBL" id="AWXV01000004">
    <property type="protein sequence ID" value="KIE63826.1"/>
    <property type="molecule type" value="Genomic_DNA"/>
</dbReference>
<evidence type="ECO:0000256" key="5">
    <source>
        <dbReference type="ARBA" id="ARBA00022694"/>
    </source>
</evidence>
<dbReference type="Proteomes" id="UP000054529">
    <property type="component" value="Unassembled WGS sequence"/>
</dbReference>
<dbReference type="GO" id="GO:0052381">
    <property type="term" value="F:tRNA dimethylallyltransferase activity"/>
    <property type="evidence" value="ECO:0007669"/>
    <property type="project" value="UniProtKB-UniRule"/>
</dbReference>
<protein>
    <recommendedName>
        <fullName evidence="10">tRNA dimethylallyltransferase</fullName>
        <ecNumber evidence="10">2.5.1.75</ecNumber>
    </recommendedName>
    <alternativeName>
        <fullName evidence="10">Dimethylallyl diphosphate:tRNA dimethylallyltransferase</fullName>
        <shortName evidence="10">DMAPP:tRNA dimethylallyltransferase</shortName>
        <shortName evidence="10">DMATase</shortName>
    </alternativeName>
    <alternativeName>
        <fullName evidence="10">Isopentenyl-diphosphate:tRNA isopentenyltransferase</fullName>
        <shortName evidence="10">IPP transferase</shortName>
        <shortName evidence="10">IPPT</shortName>
        <shortName evidence="10">IPTase</shortName>
    </alternativeName>
</protein>
<dbReference type="PANTHER" id="PTHR11088">
    <property type="entry name" value="TRNA DIMETHYLALLYLTRANSFERASE"/>
    <property type="match status" value="1"/>
</dbReference>
<evidence type="ECO:0000256" key="7">
    <source>
        <dbReference type="ARBA" id="ARBA00022840"/>
    </source>
</evidence>
<dbReference type="PANTHER" id="PTHR11088:SF60">
    <property type="entry name" value="TRNA DIMETHYLALLYLTRANSFERASE"/>
    <property type="match status" value="1"/>
</dbReference>
<comment type="cofactor">
    <cofactor evidence="1 10">
        <name>Mg(2+)</name>
        <dbReference type="ChEBI" id="CHEBI:18420"/>
    </cofactor>
</comment>
<comment type="subunit">
    <text evidence="10">Monomer.</text>
</comment>
<evidence type="ECO:0000256" key="10">
    <source>
        <dbReference type="HAMAP-Rule" id="MF_00185"/>
    </source>
</evidence>
<dbReference type="HAMAP" id="MF_00185">
    <property type="entry name" value="IPP_trans"/>
    <property type="match status" value="1"/>
</dbReference>
<dbReference type="InterPro" id="IPR018022">
    <property type="entry name" value="IPT"/>
</dbReference>
<dbReference type="Gene3D" id="1.10.20.140">
    <property type="match status" value="1"/>
</dbReference>
<keyword evidence="7 10" id="KW-0067">ATP-binding</keyword>
<evidence type="ECO:0000256" key="8">
    <source>
        <dbReference type="ARBA" id="ARBA00022842"/>
    </source>
</evidence>
<dbReference type="InterPro" id="IPR027417">
    <property type="entry name" value="P-loop_NTPase"/>
</dbReference>
<keyword evidence="4 10" id="KW-0808">Transferase</keyword>
<gene>
    <name evidence="10" type="primary">miaA</name>
    <name evidence="14" type="ORF">P689_122308</name>
</gene>
<evidence type="ECO:0000256" key="6">
    <source>
        <dbReference type="ARBA" id="ARBA00022741"/>
    </source>
</evidence>
<comment type="function">
    <text evidence="2 10 12">Catalyzes the transfer of a dimethylallyl group onto the adenine at position 37 in tRNAs that read codons beginning with uridine, leading to the formation of N6-(dimethylallyl)adenosine (i(6)A).</text>
</comment>
<feature type="region of interest" description="Interaction with substrate tRNA" evidence="10">
    <location>
        <begin position="171"/>
        <end position="175"/>
    </location>
</feature>
<evidence type="ECO:0000256" key="13">
    <source>
        <dbReference type="RuleBase" id="RU003785"/>
    </source>
</evidence>
<comment type="catalytic activity">
    <reaction evidence="9 10 11">
        <text>adenosine(37) in tRNA + dimethylallyl diphosphate = N(6)-dimethylallyladenosine(37) in tRNA + diphosphate</text>
        <dbReference type="Rhea" id="RHEA:26482"/>
        <dbReference type="Rhea" id="RHEA-COMP:10162"/>
        <dbReference type="Rhea" id="RHEA-COMP:10375"/>
        <dbReference type="ChEBI" id="CHEBI:33019"/>
        <dbReference type="ChEBI" id="CHEBI:57623"/>
        <dbReference type="ChEBI" id="CHEBI:74411"/>
        <dbReference type="ChEBI" id="CHEBI:74415"/>
        <dbReference type="EC" id="2.5.1.75"/>
    </reaction>
</comment>
<comment type="similarity">
    <text evidence="3 10 13">Belongs to the IPP transferase family.</text>
</comment>
<evidence type="ECO:0000313" key="15">
    <source>
        <dbReference type="Proteomes" id="UP000054529"/>
    </source>
</evidence>
<dbReference type="AlphaFoldDB" id="A0A0C1S9A6"/>
<feature type="binding site" evidence="10">
    <location>
        <begin position="23"/>
        <end position="28"/>
    </location>
    <ligand>
        <name>substrate</name>
    </ligand>
</feature>
<dbReference type="HOGENOM" id="CLU_032616_0_0_6"/>
<dbReference type="Pfam" id="PF01715">
    <property type="entry name" value="IPPT"/>
    <property type="match status" value="1"/>
</dbReference>
<dbReference type="InterPro" id="IPR039657">
    <property type="entry name" value="Dimethylallyltransferase"/>
</dbReference>
<feature type="site" description="Interaction with substrate tRNA" evidence="10">
    <location>
        <position position="112"/>
    </location>
</feature>
<evidence type="ECO:0000256" key="4">
    <source>
        <dbReference type="ARBA" id="ARBA00022679"/>
    </source>
</evidence>
<evidence type="ECO:0000256" key="11">
    <source>
        <dbReference type="RuleBase" id="RU003783"/>
    </source>
</evidence>
<accession>A0A0C1S9A6</accession>
<evidence type="ECO:0000256" key="1">
    <source>
        <dbReference type="ARBA" id="ARBA00001946"/>
    </source>
</evidence>
<dbReference type="Gene3D" id="3.40.50.300">
    <property type="entry name" value="P-loop containing nucleotide triphosphate hydrolases"/>
    <property type="match status" value="1"/>
</dbReference>
<proteinExistence type="inferred from homology"/>
<evidence type="ECO:0000256" key="12">
    <source>
        <dbReference type="RuleBase" id="RU003784"/>
    </source>
</evidence>
<sequence length="316" mass="36908">MRSVIISMKKLRKKKIIFIMGPTACGKTELAMILNRSLPVRVISVDSCLIYKGLDIGTSKPTIDQLRSCPHQLIDIIDPSKYYSVSNFQKDANVEIERSILLERIPLLIGGTMLYFRTLLGGLDPSLPNTNPEVRSFLHNLVRRFGIHKTFFLLKKVHPRLKKMVNFNDSQRMLRAMEVFLISGKNIEEFRTSDRFPYFVLQIAIFPRDKFRLHRRIEGRFLKMLKNGLEEEVSLLCSRGDLDDSFPSIRSIGYRQMWLYLCGKIDYDKMVYESIRDTKNFAKKQMTWIKSWKNVKLFDVGESSKILEKIAYFIDT</sequence>
<comment type="caution">
    <text evidence="10">Lacks conserved residue(s) required for the propagation of feature annotation.</text>
</comment>
<feature type="binding site" evidence="10">
    <location>
        <begin position="21"/>
        <end position="28"/>
    </location>
    <ligand>
        <name>ATP</name>
        <dbReference type="ChEBI" id="CHEBI:30616"/>
    </ligand>
</feature>
<dbReference type="GO" id="GO:0006400">
    <property type="term" value="P:tRNA modification"/>
    <property type="evidence" value="ECO:0007669"/>
    <property type="project" value="TreeGrafter"/>
</dbReference>
<dbReference type="NCBIfam" id="TIGR00174">
    <property type="entry name" value="miaA"/>
    <property type="match status" value="1"/>
</dbReference>
<name>A0A0C1S9A6_9ENTR</name>
<dbReference type="PATRIC" id="fig|1401651.3.peg.572"/>